<accession>A0A972NMQ2</accession>
<dbReference type="Pfam" id="PF14870">
    <property type="entry name" value="PSII_BNR"/>
    <property type="match status" value="1"/>
</dbReference>
<reference evidence="4 5" key="1">
    <citation type="submission" date="2019-11" db="EMBL/GenBank/DDBJ databases">
        <title>Metabolism of dissolved organic matter in forest soils.</title>
        <authorList>
            <person name="Cyle K.T."/>
            <person name="Wilhelm R.C."/>
            <person name="Martinez C.E."/>
        </authorList>
    </citation>
    <scope>NUCLEOTIDE SEQUENCE [LARGE SCALE GENOMIC DNA]</scope>
    <source>
        <strain evidence="4 5">5N</strain>
    </source>
</reference>
<keyword evidence="5" id="KW-1185">Reference proteome</keyword>
<keyword evidence="2" id="KW-0604">Photosystem II</keyword>
<evidence type="ECO:0000313" key="5">
    <source>
        <dbReference type="Proteomes" id="UP000655523"/>
    </source>
</evidence>
<gene>
    <name evidence="4" type="ORF">GNZ13_17810</name>
</gene>
<keyword evidence="1" id="KW-0602">Photosynthesis</keyword>
<evidence type="ECO:0000259" key="3">
    <source>
        <dbReference type="Pfam" id="PF14870"/>
    </source>
</evidence>
<dbReference type="GO" id="GO:0016787">
    <property type="term" value="F:hydrolase activity"/>
    <property type="evidence" value="ECO:0007669"/>
    <property type="project" value="UniProtKB-KW"/>
</dbReference>
<comment type="caution">
    <text evidence="4">The sequence shown here is derived from an EMBL/GenBank/DDBJ whole genome shotgun (WGS) entry which is preliminary data.</text>
</comment>
<feature type="domain" description="Photosynthesis system II assembly factor Ycf48/Hcf136-like" evidence="3">
    <location>
        <begin position="151"/>
        <end position="216"/>
    </location>
</feature>
<keyword evidence="4" id="KW-0378">Hydrolase</keyword>
<dbReference type="Proteomes" id="UP000655523">
    <property type="component" value="Unassembled WGS sequence"/>
</dbReference>
<evidence type="ECO:0000313" key="4">
    <source>
        <dbReference type="EMBL" id="NPT56396.1"/>
    </source>
</evidence>
<sequence length="343" mass="35915">MSSVASGAPMQADGKFVDPLDVSAQTTRFAATTQLGAIARAGSRLVAVGVRGLIVLSDDGGGTWRQVASPVGSDLVAVRFVSSRQGWASGHDGVILATTDGGEHWVKQFDGRAAADLLKAHFAAQATSSDTVAARLLKEITLNYQNGPTMPMLDLSFENAQTGWAVGPFGTILGTHDGGKSWTSWIEKVDNDKMLHYTAVSDVGGDVYLASERGTLFKLDRPKERFIAIATGYNGSFLGVVGSRGYVIAYGLGGSAYRSRDGGVSWQRLSTGVHASLTGACVLDDGRLLLAAQDGHLIMSGDEGDTFHSVAVPRQDLITGVAPAGRNRVVLTGLGGTQIVNLH</sequence>
<name>A0A972NMQ2_9BURK</name>
<evidence type="ECO:0000256" key="1">
    <source>
        <dbReference type="ARBA" id="ARBA00022531"/>
    </source>
</evidence>
<protein>
    <submittedName>
        <fullName evidence="4">Glycosyl hydrolase</fullName>
    </submittedName>
</protein>
<dbReference type="InterPro" id="IPR015943">
    <property type="entry name" value="WD40/YVTN_repeat-like_dom_sf"/>
</dbReference>
<dbReference type="InterPro" id="IPR028203">
    <property type="entry name" value="PSII_CF48-like_dom"/>
</dbReference>
<dbReference type="SUPFAM" id="SSF110296">
    <property type="entry name" value="Oligoxyloglucan reducing end-specific cellobiohydrolase"/>
    <property type="match status" value="1"/>
</dbReference>
<dbReference type="PANTHER" id="PTHR47199:SF2">
    <property type="entry name" value="PHOTOSYSTEM II STABILITY_ASSEMBLY FACTOR HCF136, CHLOROPLASTIC"/>
    <property type="match status" value="1"/>
</dbReference>
<dbReference type="GO" id="GO:0009523">
    <property type="term" value="C:photosystem II"/>
    <property type="evidence" value="ECO:0007669"/>
    <property type="project" value="UniProtKB-KW"/>
</dbReference>
<dbReference type="GO" id="GO:0015979">
    <property type="term" value="P:photosynthesis"/>
    <property type="evidence" value="ECO:0007669"/>
    <property type="project" value="UniProtKB-KW"/>
</dbReference>
<organism evidence="4 5">
    <name type="scientific">Paraburkholderia elongata</name>
    <dbReference type="NCBI Taxonomy" id="2675747"/>
    <lineage>
        <taxon>Bacteria</taxon>
        <taxon>Pseudomonadati</taxon>
        <taxon>Pseudomonadota</taxon>
        <taxon>Betaproteobacteria</taxon>
        <taxon>Burkholderiales</taxon>
        <taxon>Burkholderiaceae</taxon>
        <taxon>Paraburkholderia</taxon>
    </lineage>
</organism>
<dbReference type="PANTHER" id="PTHR47199">
    <property type="entry name" value="PHOTOSYSTEM II STABILITY/ASSEMBLY FACTOR HCF136, CHLOROPLASTIC"/>
    <property type="match status" value="1"/>
</dbReference>
<evidence type="ECO:0000256" key="2">
    <source>
        <dbReference type="ARBA" id="ARBA00023276"/>
    </source>
</evidence>
<dbReference type="Gene3D" id="2.130.10.10">
    <property type="entry name" value="YVTN repeat-like/Quinoprotein amine dehydrogenase"/>
    <property type="match status" value="2"/>
</dbReference>
<proteinExistence type="predicted"/>
<dbReference type="AlphaFoldDB" id="A0A972NMQ2"/>
<dbReference type="EMBL" id="WOEZ01000092">
    <property type="protein sequence ID" value="NPT56396.1"/>
    <property type="molecule type" value="Genomic_DNA"/>
</dbReference>
<dbReference type="RefSeq" id="WP_172166762.1">
    <property type="nucleotide sequence ID" value="NZ_WOEZ01000092.1"/>
</dbReference>